<reference evidence="2" key="1">
    <citation type="submission" date="2018-05" db="EMBL/GenBank/DDBJ databases">
        <authorList>
            <person name="Lanie J.A."/>
            <person name="Ng W.-L."/>
            <person name="Kazmierczak K.M."/>
            <person name="Andrzejewski T.M."/>
            <person name="Davidsen T.M."/>
            <person name="Wayne K.J."/>
            <person name="Tettelin H."/>
            <person name="Glass J.I."/>
            <person name="Rusch D."/>
            <person name="Podicherti R."/>
            <person name="Tsui H.-C.T."/>
            <person name="Winkler M.E."/>
        </authorList>
    </citation>
    <scope>NUCLEOTIDE SEQUENCE</scope>
</reference>
<accession>A0A383BAJ4</accession>
<feature type="non-terminal residue" evidence="2">
    <location>
        <position position="1"/>
    </location>
</feature>
<name>A0A383BAJ4_9ZZZZ</name>
<feature type="non-terminal residue" evidence="2">
    <location>
        <position position="247"/>
    </location>
</feature>
<evidence type="ECO:0000313" key="2">
    <source>
        <dbReference type="EMBL" id="SVE16448.1"/>
    </source>
</evidence>
<dbReference type="Pfam" id="PF07969">
    <property type="entry name" value="Amidohydro_3"/>
    <property type="match status" value="1"/>
</dbReference>
<dbReference type="PANTHER" id="PTHR22642:SF2">
    <property type="entry name" value="PROTEIN LONG AFTER FAR-RED 3"/>
    <property type="match status" value="1"/>
</dbReference>
<sequence length="247" mass="28117">FIEPHTHPDLCAQMYSWIDISGFSHQTSVEVMDALRKSVSQVPKGEWIFAFGYDPVIFRELTGLTREELDRISPENPIAVMTQSMHTLFVNSLALSEAGIDESSEPARFGGEYVRDETGRLTGKIEESPAMRPFLRFFDDSLETRSYNLSRQYDRYKSVGITTIGSAGLFFRDIETVALYQNETKADRLRIRNAVYLRHMDIDKHNLPAFSSNNVFGVSGVKLWYDGSPYTGTMLLDQPYLNNELTS</sequence>
<evidence type="ECO:0000259" key="1">
    <source>
        <dbReference type="Pfam" id="PF07969"/>
    </source>
</evidence>
<dbReference type="Gene3D" id="3.10.310.70">
    <property type="match status" value="1"/>
</dbReference>
<protein>
    <recommendedName>
        <fullName evidence="1">Amidohydrolase 3 domain-containing protein</fullName>
    </recommendedName>
</protein>
<dbReference type="Gene3D" id="3.20.20.140">
    <property type="entry name" value="Metal-dependent hydrolases"/>
    <property type="match status" value="1"/>
</dbReference>
<feature type="domain" description="Amidohydrolase 3" evidence="1">
    <location>
        <begin position="1"/>
        <end position="241"/>
    </location>
</feature>
<proteinExistence type="predicted"/>
<dbReference type="InterPro" id="IPR013108">
    <property type="entry name" value="Amidohydro_3"/>
</dbReference>
<dbReference type="EMBL" id="UINC01198478">
    <property type="protein sequence ID" value="SVE16448.1"/>
    <property type="molecule type" value="Genomic_DNA"/>
</dbReference>
<gene>
    <name evidence="2" type="ORF">METZ01_LOCUS469302</name>
</gene>
<organism evidence="2">
    <name type="scientific">marine metagenome</name>
    <dbReference type="NCBI Taxonomy" id="408172"/>
    <lineage>
        <taxon>unclassified sequences</taxon>
        <taxon>metagenomes</taxon>
        <taxon>ecological metagenomes</taxon>
    </lineage>
</organism>
<dbReference type="PANTHER" id="PTHR22642">
    <property type="entry name" value="IMIDAZOLONEPROPIONASE"/>
    <property type="match status" value="1"/>
</dbReference>
<dbReference type="AlphaFoldDB" id="A0A383BAJ4"/>